<accession>A0A967BDD9</accession>
<dbReference type="Pfam" id="PF08666">
    <property type="entry name" value="SAF"/>
    <property type="match status" value="1"/>
</dbReference>
<dbReference type="PROSITE" id="PS51257">
    <property type="entry name" value="PROKAR_LIPOPROTEIN"/>
    <property type="match status" value="1"/>
</dbReference>
<keyword evidence="1" id="KW-0472">Membrane</keyword>
<evidence type="ECO:0000313" key="3">
    <source>
        <dbReference type="EMBL" id="NHO54332.1"/>
    </source>
</evidence>
<dbReference type="InterPro" id="IPR013974">
    <property type="entry name" value="SAF"/>
</dbReference>
<reference evidence="3" key="1">
    <citation type="submission" date="2019-11" db="EMBL/GenBank/DDBJ databases">
        <title>Description of new Acetobacter species.</title>
        <authorList>
            <person name="Cleenwerck I."/>
            <person name="Sombolestani A.S."/>
        </authorList>
    </citation>
    <scope>NUCLEOTIDE SEQUENCE</scope>
    <source>
        <strain evidence="3">LMG 1626</strain>
    </source>
</reference>
<evidence type="ECO:0000313" key="4">
    <source>
        <dbReference type="Proteomes" id="UP000597459"/>
    </source>
</evidence>
<dbReference type="SMART" id="SM00858">
    <property type="entry name" value="SAF"/>
    <property type="match status" value="1"/>
</dbReference>
<organism evidence="3 4">
    <name type="scientific">Acetobacter estunensis</name>
    <dbReference type="NCBI Taxonomy" id="104097"/>
    <lineage>
        <taxon>Bacteria</taxon>
        <taxon>Pseudomonadati</taxon>
        <taxon>Pseudomonadota</taxon>
        <taxon>Alphaproteobacteria</taxon>
        <taxon>Acetobacterales</taxon>
        <taxon>Acetobacteraceae</taxon>
        <taxon>Acetobacter</taxon>
    </lineage>
</organism>
<dbReference type="InterPro" id="IPR031571">
    <property type="entry name" value="RcpC_dom"/>
</dbReference>
<dbReference type="AlphaFoldDB" id="A0A967BDD9"/>
<evidence type="ECO:0000256" key="1">
    <source>
        <dbReference type="SAM" id="Phobius"/>
    </source>
</evidence>
<feature type="domain" description="SAF" evidence="2">
    <location>
        <begin position="44"/>
        <end position="110"/>
    </location>
</feature>
<feature type="transmembrane region" description="Helical" evidence="1">
    <location>
        <begin position="5"/>
        <end position="22"/>
    </location>
</feature>
<dbReference type="EMBL" id="WOTH01000020">
    <property type="protein sequence ID" value="NHO54332.1"/>
    <property type="molecule type" value="Genomic_DNA"/>
</dbReference>
<keyword evidence="1" id="KW-1133">Transmembrane helix</keyword>
<dbReference type="RefSeq" id="WP_166316227.1">
    <property type="nucleotide sequence ID" value="NZ_WOTH01000020.1"/>
</dbReference>
<name>A0A967BDD9_9PROT</name>
<comment type="caution">
    <text evidence="3">The sequence shown here is derived from an EMBL/GenBank/DDBJ whole genome shotgun (WGS) entry which is preliminary data.</text>
</comment>
<protein>
    <submittedName>
        <fullName evidence="3">Flp pilus assembly protein CpaB</fullName>
    </submittedName>
</protein>
<dbReference type="Proteomes" id="UP000597459">
    <property type="component" value="Unassembled WGS sequence"/>
</dbReference>
<proteinExistence type="predicted"/>
<dbReference type="Pfam" id="PF16976">
    <property type="entry name" value="RcpC"/>
    <property type="match status" value="1"/>
</dbReference>
<keyword evidence="4" id="KW-1185">Reference proteome</keyword>
<dbReference type="InterPro" id="IPR017592">
    <property type="entry name" value="Pilus_assmbl_Flp-typ_CpaB"/>
</dbReference>
<sequence>MYRNWPYICIMILSCLCGYLMYQQTQRKEAPHPVVQLAKPEPRVAILTAKQDLHAGEVLSAEEMGEASVPKAFMSPGTMPASATVRQRMVGALLRVSVPKGGAIRTDDVVHSGDGSFLAALLMPGQRGIAISIDPGNAVGGLIWPGDHVDVLLVPTINTANSAAGEHSQAAETILRNVRVVAIDQRLIRGVSPNPANQSNARTAVLELSPADAQKLALAQKMGRIILTLRSLMRLPSDPDAAGTVWNEDVFQPEFREKKEVEPTVPVTSTSLRVFNGLAEVSSNAH</sequence>
<keyword evidence="1" id="KW-0812">Transmembrane</keyword>
<gene>
    <name evidence="3" type="primary">cpaB</name>
    <name evidence="3" type="ORF">GOB87_10240</name>
</gene>
<dbReference type="NCBIfam" id="TIGR03177">
    <property type="entry name" value="pilus_cpaB"/>
    <property type="match status" value="1"/>
</dbReference>
<evidence type="ECO:0000259" key="2">
    <source>
        <dbReference type="SMART" id="SM00858"/>
    </source>
</evidence>